<dbReference type="SUPFAM" id="SSF53756">
    <property type="entry name" value="UDP-Glycosyltransferase/glycogen phosphorylase"/>
    <property type="match status" value="1"/>
</dbReference>
<dbReference type="Pfam" id="PF21036">
    <property type="entry name" value="EryCIII-like_N"/>
    <property type="match status" value="1"/>
</dbReference>
<evidence type="ECO:0000259" key="6">
    <source>
        <dbReference type="Pfam" id="PF21036"/>
    </source>
</evidence>
<dbReference type="STRING" id="1205910.B005_1468"/>
<dbReference type="PANTHER" id="PTHR48050:SF13">
    <property type="entry name" value="STEROL 3-BETA-GLUCOSYLTRANSFERASE UGT80A2"/>
    <property type="match status" value="1"/>
</dbReference>
<sequence>MRVVVATIAERTDLLNLVPLAWALRSAGHEVVVASQPELAGAVSAAGLPFAPVGRDHGFWRMMRAYSLLGVLEKDTPPFGMADAPEHEVTWDYLIEGYRRVVPHWWRMVNDSMADDLVDLCRTWKPDLVVWDPITFCAPVAARAAGAAHVRYIWGVDTLARVRGLFLERMEEQAPEVREDPLGEWLSGLAARYGVEFDEELVVGQATIDQVPDVLRIPVDGRLGVRYLGMRFVPYNGRAVVPDWLRERPEGRRLCLTLGTSATDRFGGYTLPLGEVLEALGQVDAEVVATVPLQARQDLGTVPSNVRLVDYVPLHALAATSTATINHGGTGTVWTGLVHGLPQLFVPRPTFDEPMLARLIQGQGAGLVAEPDPDEILRASERVLAEPALAERAALLREQMLDRPTPAAMTAELERIAASPSR</sequence>
<evidence type="ECO:0000313" key="8">
    <source>
        <dbReference type="Proteomes" id="UP000003779"/>
    </source>
</evidence>
<feature type="domain" description="Erythromycin biosynthesis protein CIII-like C-terminal" evidence="5">
    <location>
        <begin position="275"/>
        <end position="414"/>
    </location>
</feature>
<keyword evidence="2" id="KW-0328">Glycosyltransferase</keyword>
<protein>
    <submittedName>
        <fullName evidence="7">Uncharacterized protein</fullName>
    </submittedName>
</protein>
<organism evidence="7 8">
    <name type="scientific">Nocardiopsis alba (strain ATCC BAA-2165 / BE74)</name>
    <dbReference type="NCBI Taxonomy" id="1205910"/>
    <lineage>
        <taxon>Bacteria</taxon>
        <taxon>Bacillati</taxon>
        <taxon>Actinomycetota</taxon>
        <taxon>Actinomycetes</taxon>
        <taxon>Streptosporangiales</taxon>
        <taxon>Nocardiopsidaceae</taxon>
        <taxon>Nocardiopsis</taxon>
    </lineage>
</organism>
<dbReference type="Gene3D" id="3.40.50.2000">
    <property type="entry name" value="Glycogen Phosphorylase B"/>
    <property type="match status" value="2"/>
</dbReference>
<evidence type="ECO:0000313" key="7">
    <source>
        <dbReference type="EMBL" id="AFR08668.1"/>
    </source>
</evidence>
<dbReference type="HOGENOM" id="CLU_000537_7_4_11"/>
<comment type="similarity">
    <text evidence="1">Belongs to the glycosyltransferase 28 family.</text>
</comment>
<dbReference type="EMBL" id="CP003788">
    <property type="protein sequence ID" value="AFR08668.1"/>
    <property type="molecule type" value="Genomic_DNA"/>
</dbReference>
<evidence type="ECO:0000259" key="5">
    <source>
        <dbReference type="Pfam" id="PF06722"/>
    </source>
</evidence>
<dbReference type="OrthoDB" id="5488434at2"/>
<dbReference type="GO" id="GO:0016758">
    <property type="term" value="F:hexosyltransferase activity"/>
    <property type="evidence" value="ECO:0007669"/>
    <property type="project" value="UniProtKB-ARBA"/>
</dbReference>
<dbReference type="KEGG" id="nal:B005_1468"/>
<dbReference type="RefSeq" id="WP_014911126.1">
    <property type="nucleotide sequence ID" value="NC_018524.1"/>
</dbReference>
<accession>J7L4V6</accession>
<dbReference type="InterPro" id="IPR010610">
    <property type="entry name" value="EryCIII-like_C"/>
</dbReference>
<dbReference type="GO" id="GO:0017000">
    <property type="term" value="P:antibiotic biosynthetic process"/>
    <property type="evidence" value="ECO:0007669"/>
    <property type="project" value="UniProtKB-KW"/>
</dbReference>
<evidence type="ECO:0000256" key="2">
    <source>
        <dbReference type="ARBA" id="ARBA00022676"/>
    </source>
</evidence>
<keyword evidence="4" id="KW-0045">Antibiotic biosynthesis</keyword>
<dbReference type="PATRIC" id="fig|1205910.3.peg.1387"/>
<gene>
    <name evidence="7" type="ordered locus">B005_1468</name>
</gene>
<dbReference type="PANTHER" id="PTHR48050">
    <property type="entry name" value="STEROL 3-BETA-GLUCOSYLTRANSFERASE"/>
    <property type="match status" value="1"/>
</dbReference>
<dbReference type="Proteomes" id="UP000003779">
    <property type="component" value="Chromosome"/>
</dbReference>
<evidence type="ECO:0000256" key="1">
    <source>
        <dbReference type="ARBA" id="ARBA00006962"/>
    </source>
</evidence>
<dbReference type="AlphaFoldDB" id="J7L4V6"/>
<dbReference type="InterPro" id="IPR050426">
    <property type="entry name" value="Glycosyltransferase_28"/>
</dbReference>
<evidence type="ECO:0000256" key="4">
    <source>
        <dbReference type="ARBA" id="ARBA00023194"/>
    </source>
</evidence>
<dbReference type="InterPro" id="IPR002213">
    <property type="entry name" value="UDP_glucos_trans"/>
</dbReference>
<dbReference type="InterPro" id="IPR048284">
    <property type="entry name" value="EryCIII-like_N"/>
</dbReference>
<dbReference type="eggNOG" id="COG1819">
    <property type="taxonomic scope" value="Bacteria"/>
</dbReference>
<proteinExistence type="inferred from homology"/>
<name>J7L4V6_NOCAA</name>
<dbReference type="GO" id="GO:0008194">
    <property type="term" value="F:UDP-glycosyltransferase activity"/>
    <property type="evidence" value="ECO:0007669"/>
    <property type="project" value="InterPro"/>
</dbReference>
<dbReference type="InterPro" id="IPR030953">
    <property type="entry name" value="Glycosyl_450act"/>
</dbReference>
<dbReference type="NCBIfam" id="TIGR04516">
    <property type="entry name" value="glycosyl_450act"/>
    <property type="match status" value="1"/>
</dbReference>
<feature type="domain" description="Erythromycin biosynthesis protein CIII-like N-terminal" evidence="6">
    <location>
        <begin position="22"/>
        <end position="259"/>
    </location>
</feature>
<evidence type="ECO:0000256" key="3">
    <source>
        <dbReference type="ARBA" id="ARBA00022679"/>
    </source>
</evidence>
<reference evidence="7 8" key="1">
    <citation type="journal article" date="2012" name="J. Bacteriol.">
        <title>Whole-Genome Sequence of Nocardiopsis alba Strain ATCC BAA-2165, Associated with Honeybees.</title>
        <authorList>
            <person name="Qiao J."/>
            <person name="Chen L."/>
            <person name="Li Y."/>
            <person name="Wang J."/>
            <person name="Zhang W."/>
            <person name="Chen S."/>
        </authorList>
    </citation>
    <scope>NUCLEOTIDE SEQUENCE [LARGE SCALE GENOMIC DNA]</scope>
    <source>
        <strain evidence="8">ATCC BAA-2165 / BE74</strain>
    </source>
</reference>
<dbReference type="CDD" id="cd03784">
    <property type="entry name" value="GT1_Gtf-like"/>
    <property type="match status" value="1"/>
</dbReference>
<reference evidence="8" key="2">
    <citation type="submission" date="2012-08" db="EMBL/GenBank/DDBJ databases">
        <title>Whole-genome sequence of Nocardiopsis alba strain ATCC BAA-2165 associated with honeybees.</title>
        <authorList>
            <person name="Qiao J."/>
            <person name="Chen L."/>
            <person name="Li Y."/>
            <person name="Wang J."/>
            <person name="Zhang W."/>
            <person name="Chen S."/>
        </authorList>
    </citation>
    <scope>NUCLEOTIDE SEQUENCE [LARGE SCALE GENOMIC DNA]</scope>
    <source>
        <strain evidence="8">ATCC BAA-2165 / BE74</strain>
    </source>
</reference>
<keyword evidence="3" id="KW-0808">Transferase</keyword>
<dbReference type="Pfam" id="PF06722">
    <property type="entry name" value="EryCIII-like_C"/>
    <property type="match status" value="1"/>
</dbReference>